<name>D2QRN8_SPILD</name>
<dbReference type="RefSeq" id="WP_012929444.1">
    <property type="nucleotide sequence ID" value="NC_013730.1"/>
</dbReference>
<evidence type="ECO:0008006" key="3">
    <source>
        <dbReference type="Google" id="ProtNLM"/>
    </source>
</evidence>
<dbReference type="SUPFAM" id="SSF81901">
    <property type="entry name" value="HCP-like"/>
    <property type="match status" value="1"/>
</dbReference>
<dbReference type="STRING" id="504472.Slin_4965"/>
<protein>
    <recommendedName>
        <fullName evidence="3">TPR repeat-containing protein</fullName>
    </recommendedName>
</protein>
<dbReference type="AlphaFoldDB" id="D2QRN8"/>
<reference evidence="1 2" key="1">
    <citation type="journal article" date="2010" name="Stand. Genomic Sci.">
        <title>Complete genome sequence of Spirosoma linguale type strain (1).</title>
        <authorList>
            <person name="Lail K."/>
            <person name="Sikorski J."/>
            <person name="Saunders E."/>
            <person name="Lapidus A."/>
            <person name="Glavina Del Rio T."/>
            <person name="Copeland A."/>
            <person name="Tice H."/>
            <person name="Cheng J.-F."/>
            <person name="Lucas S."/>
            <person name="Nolan M."/>
            <person name="Bruce D."/>
            <person name="Goodwin L."/>
            <person name="Pitluck S."/>
            <person name="Ivanova N."/>
            <person name="Mavromatis K."/>
            <person name="Ovchinnikova G."/>
            <person name="Pati A."/>
            <person name="Chen A."/>
            <person name="Palaniappan K."/>
            <person name="Land M."/>
            <person name="Hauser L."/>
            <person name="Chang Y.-J."/>
            <person name="Jeffries C.D."/>
            <person name="Chain P."/>
            <person name="Brettin T."/>
            <person name="Detter J.C."/>
            <person name="Schuetze A."/>
            <person name="Rohde M."/>
            <person name="Tindall B.J."/>
            <person name="Goeker M."/>
            <person name="Bristow J."/>
            <person name="Eisen J.A."/>
            <person name="Markowitz V."/>
            <person name="Hugenholtz P."/>
            <person name="Kyrpides N.C."/>
            <person name="Klenk H.-P."/>
            <person name="Chen F."/>
        </authorList>
    </citation>
    <scope>NUCLEOTIDE SEQUENCE [LARGE SCALE GENOMIC DNA]</scope>
    <source>
        <strain evidence="2">ATCC 33905 / DSM 74 / LMG 10896 / Claus 1</strain>
    </source>
</reference>
<dbReference type="EMBL" id="CP001769">
    <property type="protein sequence ID" value="ADB40943.1"/>
    <property type="molecule type" value="Genomic_DNA"/>
</dbReference>
<dbReference type="eggNOG" id="COG0457">
    <property type="taxonomic scope" value="Bacteria"/>
</dbReference>
<dbReference type="Pfam" id="PF13432">
    <property type="entry name" value="TPR_16"/>
    <property type="match status" value="1"/>
</dbReference>
<dbReference type="HOGENOM" id="CLU_1030184_0_0_10"/>
<dbReference type="InterPro" id="IPR011990">
    <property type="entry name" value="TPR-like_helical_dom_sf"/>
</dbReference>
<dbReference type="Proteomes" id="UP000002028">
    <property type="component" value="Chromosome"/>
</dbReference>
<sequence>MKQLTLLCLLATSAIAQDGEYQVRWTSIMLANNRQAMGIPFFIGGRHSMAVDKPETVQHYRSQVFICLAQKNYEEATSWMEKMASSYPKEHGFIGENYLSRLHDYPRALRHLQAYDALTANFDDMIGNNPVSYLLGLTYRSLGDHPKAIYHFSVGIDSLATKHGAEWVNYRHFVSRAISYIATSQAEKSLIDLDKAAKNYSRSALVAYHKGRAFQQLNRLTEARTAFQDASFFYKALRAERTGDYQEDNDNPIYEEEIDEALSQLKQSKL</sequence>
<dbReference type="Gene3D" id="1.25.40.10">
    <property type="entry name" value="Tetratricopeptide repeat domain"/>
    <property type="match status" value="1"/>
</dbReference>
<keyword evidence="2" id="KW-1185">Reference proteome</keyword>
<organism evidence="1 2">
    <name type="scientific">Spirosoma linguale (strain ATCC 33905 / DSM 74 / LMG 10896 / Claus 1)</name>
    <dbReference type="NCBI Taxonomy" id="504472"/>
    <lineage>
        <taxon>Bacteria</taxon>
        <taxon>Pseudomonadati</taxon>
        <taxon>Bacteroidota</taxon>
        <taxon>Cytophagia</taxon>
        <taxon>Cytophagales</taxon>
        <taxon>Cytophagaceae</taxon>
        <taxon>Spirosoma</taxon>
    </lineage>
</organism>
<accession>D2QRN8</accession>
<evidence type="ECO:0000313" key="1">
    <source>
        <dbReference type="EMBL" id="ADB40943.1"/>
    </source>
</evidence>
<proteinExistence type="predicted"/>
<evidence type="ECO:0000313" key="2">
    <source>
        <dbReference type="Proteomes" id="UP000002028"/>
    </source>
</evidence>
<dbReference type="KEGG" id="sli:Slin_4965"/>
<gene>
    <name evidence="1" type="ordered locus">Slin_4965</name>
</gene>